<name>A0A1C5ADT8_9ACTN</name>
<keyword evidence="7" id="KW-1185">Reference proteome</keyword>
<sequence length="309" mass="33233">MPTAIVVGAEGQDGVLLSRLLRAHDYRVVPVGRHGPVDIVRPDDVAELVAGLRPDEIYLLAAVQNSAQDPVADPVELAHRSYAVNTLAVVHFLEAVERHSPATRVFYAASSHVFGRPDTPVQDETTPLRPTSVYGISKAAGLLHCRSYRARGVFASVGILYSHESPLRRPGFVSRKIVDAVVRIQRGEAFRLVLGGLAAEVDWGYAPDYVDAMRRILGLATADDYVVASGVRRTVREFAETAFAAAGLDWRDHVEENAAVLTRPSVPLVGDASRLQAATGWRPSVDFAGMVRALLRAAGADLVGTGQDG</sequence>
<proteinExistence type="inferred from homology"/>
<dbReference type="AlphaFoldDB" id="A0A1C5ADT8"/>
<dbReference type="GO" id="GO:0042351">
    <property type="term" value="P:'de novo' GDP-L-fucose biosynthetic process"/>
    <property type="evidence" value="ECO:0007669"/>
    <property type="project" value="TreeGrafter"/>
</dbReference>
<dbReference type="PANTHER" id="PTHR43715:SF1">
    <property type="entry name" value="GDP-MANNOSE 4,6 DEHYDRATASE"/>
    <property type="match status" value="1"/>
</dbReference>
<evidence type="ECO:0000256" key="3">
    <source>
        <dbReference type="ARBA" id="ARBA00011989"/>
    </source>
</evidence>
<dbReference type="Proteomes" id="UP000183585">
    <property type="component" value="Unassembled WGS sequence"/>
</dbReference>
<dbReference type="SUPFAM" id="SSF51735">
    <property type="entry name" value="NAD(P)-binding Rossmann-fold domains"/>
    <property type="match status" value="1"/>
</dbReference>
<evidence type="ECO:0000259" key="5">
    <source>
        <dbReference type="Pfam" id="PF16363"/>
    </source>
</evidence>
<evidence type="ECO:0000313" key="7">
    <source>
        <dbReference type="Proteomes" id="UP000183585"/>
    </source>
</evidence>
<keyword evidence="4" id="KW-0456">Lyase</keyword>
<evidence type="ECO:0000256" key="2">
    <source>
        <dbReference type="ARBA" id="ARBA00009263"/>
    </source>
</evidence>
<evidence type="ECO:0000256" key="1">
    <source>
        <dbReference type="ARBA" id="ARBA00001937"/>
    </source>
</evidence>
<dbReference type="EC" id="4.2.1.47" evidence="3"/>
<dbReference type="InterPro" id="IPR006368">
    <property type="entry name" value="GDP_Man_deHydtase"/>
</dbReference>
<feature type="domain" description="NAD(P)-binding" evidence="5">
    <location>
        <begin position="37"/>
        <end position="292"/>
    </location>
</feature>
<dbReference type="RefSeq" id="WP_074477008.1">
    <property type="nucleotide sequence ID" value="NZ_CP191867.1"/>
</dbReference>
<reference evidence="7" key="1">
    <citation type="submission" date="2016-06" db="EMBL/GenBank/DDBJ databases">
        <authorList>
            <person name="Varghese N."/>
            <person name="Submissions Spin"/>
        </authorList>
    </citation>
    <scope>NUCLEOTIDE SEQUENCE [LARGE SCALE GENOMIC DNA]</scope>
    <source>
        <strain evidence="7">DSM 43168</strain>
    </source>
</reference>
<organism evidence="6 7">
    <name type="scientific">Micromonospora carbonacea</name>
    <dbReference type="NCBI Taxonomy" id="47853"/>
    <lineage>
        <taxon>Bacteria</taxon>
        <taxon>Bacillati</taxon>
        <taxon>Actinomycetota</taxon>
        <taxon>Actinomycetes</taxon>
        <taxon>Micromonosporales</taxon>
        <taxon>Micromonosporaceae</taxon>
        <taxon>Micromonospora</taxon>
    </lineage>
</organism>
<accession>A0A1C5ADT8</accession>
<evidence type="ECO:0000256" key="4">
    <source>
        <dbReference type="ARBA" id="ARBA00023239"/>
    </source>
</evidence>
<protein>
    <recommendedName>
        <fullName evidence="3">GDP-mannose 4,6-dehydratase</fullName>
        <ecNumber evidence="3">4.2.1.47</ecNumber>
    </recommendedName>
</protein>
<dbReference type="Gene3D" id="3.90.25.10">
    <property type="entry name" value="UDP-galactose 4-epimerase, domain 1"/>
    <property type="match status" value="1"/>
</dbReference>
<gene>
    <name evidence="6" type="ORF">GA0070563_112234</name>
</gene>
<evidence type="ECO:0000313" key="6">
    <source>
        <dbReference type="EMBL" id="SCF43412.1"/>
    </source>
</evidence>
<dbReference type="GO" id="GO:0008446">
    <property type="term" value="F:GDP-mannose 4,6-dehydratase activity"/>
    <property type="evidence" value="ECO:0007669"/>
    <property type="project" value="UniProtKB-EC"/>
</dbReference>
<dbReference type="Gene3D" id="3.40.50.720">
    <property type="entry name" value="NAD(P)-binding Rossmann-like Domain"/>
    <property type="match status" value="1"/>
</dbReference>
<dbReference type="EMBL" id="FMCT01000012">
    <property type="protein sequence ID" value="SCF43412.1"/>
    <property type="molecule type" value="Genomic_DNA"/>
</dbReference>
<dbReference type="Pfam" id="PF16363">
    <property type="entry name" value="GDP_Man_Dehyd"/>
    <property type="match status" value="1"/>
</dbReference>
<comment type="similarity">
    <text evidence="2">Belongs to the NAD(P)-dependent epimerase/dehydratase family. GDP-mannose 4,6-dehydratase subfamily.</text>
</comment>
<dbReference type="PANTHER" id="PTHR43715">
    <property type="entry name" value="GDP-MANNOSE 4,6-DEHYDRATASE"/>
    <property type="match status" value="1"/>
</dbReference>
<dbReference type="InterPro" id="IPR036291">
    <property type="entry name" value="NAD(P)-bd_dom_sf"/>
</dbReference>
<comment type="cofactor">
    <cofactor evidence="1">
        <name>NADP(+)</name>
        <dbReference type="ChEBI" id="CHEBI:58349"/>
    </cofactor>
</comment>
<dbReference type="InterPro" id="IPR016040">
    <property type="entry name" value="NAD(P)-bd_dom"/>
</dbReference>